<keyword evidence="1" id="KW-1188">Viral release from host cell</keyword>
<feature type="coiled-coil region" evidence="2">
    <location>
        <begin position="53"/>
        <end position="204"/>
    </location>
</feature>
<dbReference type="RefSeq" id="WP_187001547.1">
    <property type="nucleotide sequence ID" value="NZ_CP060414.2"/>
</dbReference>
<evidence type="ECO:0000313" key="5">
    <source>
        <dbReference type="Proteomes" id="UP000516412"/>
    </source>
</evidence>
<feature type="domain" description="Phage tail tape measure protein" evidence="3">
    <location>
        <begin position="287"/>
        <end position="471"/>
    </location>
</feature>
<evidence type="ECO:0000256" key="2">
    <source>
        <dbReference type="SAM" id="Coils"/>
    </source>
</evidence>
<accession>A0A7H1MCN3</accession>
<reference evidence="4" key="1">
    <citation type="submission" date="2024-06" db="EMBL/GenBank/DDBJ databases">
        <title>Complete Genome Sequence of mouse commensal type strain Neisseria musculi.</title>
        <authorList>
            <person name="Thapa E."/>
            <person name="Aluvathingal J."/>
            <person name="Nadendla S."/>
            <person name="Mehta A."/>
            <person name="Tettelin H."/>
            <person name="Weyand N.J."/>
        </authorList>
    </citation>
    <scope>NUCLEOTIDE SEQUENCE</scope>
    <source>
        <strain evidence="4">NW831</strain>
    </source>
</reference>
<gene>
    <name evidence="4" type="ORF">H7A79_1383</name>
</gene>
<keyword evidence="5" id="KW-1185">Reference proteome</keyword>
<dbReference type="PANTHER" id="PTHR37813">
    <property type="entry name" value="FELS-2 PROPHAGE PROTEIN"/>
    <property type="match status" value="1"/>
</dbReference>
<organism evidence="4 5">
    <name type="scientific">Neisseria musculi</name>
    <dbReference type="NCBI Taxonomy" id="1815583"/>
    <lineage>
        <taxon>Bacteria</taxon>
        <taxon>Pseudomonadati</taxon>
        <taxon>Pseudomonadota</taxon>
        <taxon>Betaproteobacteria</taxon>
        <taxon>Neisseriales</taxon>
        <taxon>Neisseriaceae</taxon>
        <taxon>Neisseria</taxon>
    </lineage>
</organism>
<keyword evidence="2" id="KW-0175">Coiled coil</keyword>
<dbReference type="KEGG" id="nmus:H7A79_1383"/>
<evidence type="ECO:0000256" key="1">
    <source>
        <dbReference type="ARBA" id="ARBA00022612"/>
    </source>
</evidence>
<dbReference type="Proteomes" id="UP000516412">
    <property type="component" value="Chromosome"/>
</dbReference>
<sequence length="499" mass="52591">MSNANIQAGLRILASVEGAEEIKKLADEIEAAGLPAAHLAEQAGKLRGQFEQVSAQQAAIEKYKALSNELEKTAQAMQAADTLLDGLHESMKNDAAAEQKEAVAKLRAEMEKLAQKETDLSAAVRDARNEMAATGVPVKKLAEYQKKLAAESASVTQKLDALASEAQELKALADARIQLGLDTDDKARQEIEKTKQAYETLKNSGTLSHDELARAADLQRDKVYRLERSLSDLRPSLTDVADELQGVVTKAGGLAYAAREAMKFETAMAGVKKVVDGTPEEIAGLSDEIKRMSGELGIMPDKLAEIAAQGGQLGVSLDRLPEFTEMAAKMSVAFGMTAEEAGDAAATIANVFQLPIGEVGRLGDAINVLGNNTAAREKDIVNAMARIGGTANQFGLAAEQASALAGAFIALGKPPEVAATAVNALLQKLQTAQSQGNDFQAALEGIGITADQMAANIAANPQQALSDFMPAVRQPSLRLVFIPTKTACCSRFPPGSVLP</sequence>
<proteinExistence type="predicted"/>
<dbReference type="AlphaFoldDB" id="A0A7H1MCN3"/>
<protein>
    <submittedName>
        <fullName evidence="4">Phage tail tape measure protein TP901 family core region</fullName>
    </submittedName>
</protein>
<dbReference type="EMBL" id="CP060414">
    <property type="protein sequence ID" value="QNT59398.1"/>
    <property type="molecule type" value="Genomic_DNA"/>
</dbReference>
<evidence type="ECO:0000313" key="4">
    <source>
        <dbReference type="EMBL" id="QNT59398.1"/>
    </source>
</evidence>
<dbReference type="PANTHER" id="PTHR37813:SF1">
    <property type="entry name" value="FELS-2 PROPHAGE PROTEIN"/>
    <property type="match status" value="1"/>
</dbReference>
<dbReference type="NCBIfam" id="TIGR01760">
    <property type="entry name" value="tape_meas_TP901"/>
    <property type="match status" value="1"/>
</dbReference>
<name>A0A7H1MCN3_9NEIS</name>
<dbReference type="Pfam" id="PF10145">
    <property type="entry name" value="PhageMin_Tail"/>
    <property type="match status" value="1"/>
</dbReference>
<dbReference type="InterPro" id="IPR010090">
    <property type="entry name" value="Phage_tape_meas"/>
</dbReference>
<evidence type="ECO:0000259" key="3">
    <source>
        <dbReference type="Pfam" id="PF10145"/>
    </source>
</evidence>